<feature type="region of interest" description="Disordered" evidence="1">
    <location>
        <begin position="1086"/>
        <end position="1111"/>
    </location>
</feature>
<dbReference type="InterPro" id="IPR036378">
    <property type="entry name" value="FAS1_dom_sf"/>
</dbReference>
<evidence type="ECO:0000256" key="3">
    <source>
        <dbReference type="SAM" id="SignalP"/>
    </source>
</evidence>
<dbReference type="Proteomes" id="UP001338582">
    <property type="component" value="Chromosome 2"/>
</dbReference>
<dbReference type="SUPFAM" id="SSF82153">
    <property type="entry name" value="FAS1 domain"/>
    <property type="match status" value="2"/>
</dbReference>
<evidence type="ECO:0000313" key="5">
    <source>
        <dbReference type="Proteomes" id="UP001338582"/>
    </source>
</evidence>
<keyword evidence="2" id="KW-0812">Transmembrane</keyword>
<feature type="region of interest" description="Disordered" evidence="1">
    <location>
        <begin position="1035"/>
        <end position="1058"/>
    </location>
</feature>
<keyword evidence="2" id="KW-0472">Membrane</keyword>
<protein>
    <recommendedName>
        <fullName evidence="6">FAS1 domain-containing protein</fullName>
    </recommendedName>
</protein>
<name>A0AAX4H723_9ASCO</name>
<dbReference type="GeneID" id="88172688"/>
<dbReference type="PANTHER" id="PTHR10900:SF77">
    <property type="entry name" value="FI19380P1"/>
    <property type="match status" value="1"/>
</dbReference>
<feature type="chain" id="PRO_5043399521" description="FAS1 domain-containing protein" evidence="3">
    <location>
        <begin position="23"/>
        <end position="1134"/>
    </location>
</feature>
<reference evidence="4 5" key="1">
    <citation type="submission" date="2023-10" db="EMBL/GenBank/DDBJ databases">
        <title>Draft Genome Sequence of Candida saopaulonensis from a very Premature Infant with Sepsis.</title>
        <authorList>
            <person name="Ning Y."/>
            <person name="Dai R."/>
            <person name="Xiao M."/>
            <person name="Xu Y."/>
            <person name="Yan Q."/>
            <person name="Zhang L."/>
        </authorList>
    </citation>
    <scope>NUCLEOTIDE SEQUENCE [LARGE SCALE GENOMIC DNA]</scope>
    <source>
        <strain evidence="4 5">19XY460</strain>
    </source>
</reference>
<dbReference type="KEGG" id="asau:88172688"/>
<evidence type="ECO:0000256" key="1">
    <source>
        <dbReference type="SAM" id="MobiDB-lite"/>
    </source>
</evidence>
<dbReference type="EMBL" id="CP138895">
    <property type="protein sequence ID" value="WPK24353.1"/>
    <property type="molecule type" value="Genomic_DNA"/>
</dbReference>
<dbReference type="RefSeq" id="XP_062876736.1">
    <property type="nucleotide sequence ID" value="XM_063020666.1"/>
</dbReference>
<organism evidence="4 5">
    <name type="scientific">Australozyma saopauloensis</name>
    <dbReference type="NCBI Taxonomy" id="291208"/>
    <lineage>
        <taxon>Eukaryota</taxon>
        <taxon>Fungi</taxon>
        <taxon>Dikarya</taxon>
        <taxon>Ascomycota</taxon>
        <taxon>Saccharomycotina</taxon>
        <taxon>Pichiomycetes</taxon>
        <taxon>Metschnikowiaceae</taxon>
        <taxon>Australozyma</taxon>
    </lineage>
</organism>
<feature type="compositionally biased region" description="Polar residues" evidence="1">
    <location>
        <begin position="1037"/>
        <end position="1056"/>
    </location>
</feature>
<keyword evidence="3" id="KW-0732">Signal</keyword>
<keyword evidence="2" id="KW-1133">Transmembrane helix</keyword>
<gene>
    <name evidence="4" type="ORF">PUMCH_001623</name>
</gene>
<feature type="transmembrane region" description="Helical" evidence="2">
    <location>
        <begin position="1000"/>
        <end position="1027"/>
    </location>
</feature>
<dbReference type="InterPro" id="IPR050904">
    <property type="entry name" value="Adhesion/Biosynth-related"/>
</dbReference>
<dbReference type="AlphaFoldDB" id="A0AAX4H723"/>
<evidence type="ECO:0000313" key="4">
    <source>
        <dbReference type="EMBL" id="WPK24353.1"/>
    </source>
</evidence>
<keyword evidence="5" id="KW-1185">Reference proteome</keyword>
<evidence type="ECO:0008006" key="6">
    <source>
        <dbReference type="Google" id="ProtNLM"/>
    </source>
</evidence>
<sequence>MRLIHWSFLPLILALVVPPTTPDNPTPEPSPPPEIPPPNTIIDFLSANVEYLYFLRHIQRLGLVPKINRMQNVTLFAPINLAFVDLELFEDDTADSALRYFAGEKFRVGAVDRMVVVLDSMYVVKNGESVKGRQSLAEKRENAEIDDSGIEDADGAEVVSDKETLGSNEKDQEEYFDAEDIFFDEDDEFVWAEDGDFDIEDHVQDPVSETTSSSDLEITFKDPKKAAPLSPKYFPLLISHQKNVHDGQNLRINSVAEIVEADNYVKHQRSYVHAIDRLLPTKPSMCGLLMSENIELIENHSITFISEMFRLLFLLKHPVKPEQQKIPDDPFPHTCDEFLANASTLLLPTDAYINSSLLEIERKYYTAILHGLNNPELYPTREAVYEMKKDALALLLKILLPDQVLEYSTRRNHSYTSLDSLLTYSISGNSTTGQISINKKLKSVAGLSSLAVADGLVHVFDAPGNLSSSQNPSDFFSALNIERAVMVPRKALYAMHFSQLVSEINFRKLAKFIGHKAVNQTILIDMSDRDDVKEDDDIDVKGDFGIVSFTNRQQLLYRFLDSFVDMSAEVSLEKPSYHKILDSKLCLKKRIGSCYKVKVWGEMNKNNQVTASFNDEFEAGKPVLAANNNAIYFSNNDFEAPVSFKKVMAKLISDGRIGRHHEHYSVNKDACLQTLKFLDSFNLILLDDNHHGYTAFLPCGELATNERADNAIRENTWDHLGLVLRYLQSHPDKFKKVLEGMFLQDLVYTHPEKMKHPIDREIKLLSGDKIHVKQSFSDANKKVHFQLNNTQLTMAMNSDVLFNQGIIHITDQLMLPSNFRITLKELIETTEELDFPETSFFKLLERFPAVEDKLNLNEDKAAYSLFVPTPDLLHWKNITANYRRLDQLLQMHMIPNSELQPLLDCISDLAPHAQMANYTFRTNRTNALFRCQINPSSGKAYLTFQKPLNSGSSVSKAQRVTILSHGCTEGTKNGSCVFLIDNPLSPSWFDVPDNFLYVHIGWISVGIGIIIGVILFGFCTTTLVLCLSTTGKDRKQTSLAPSQSSLRAPTESSYMRITSDEDVDQNNYDYGYETDNDMMADEEQGLLPKRKKKSRKGAYGSFSPMGTPSAPLMIDRENLKKAFNRDRNLPSLQI</sequence>
<dbReference type="PANTHER" id="PTHR10900">
    <property type="entry name" value="PERIOSTIN-RELATED"/>
    <property type="match status" value="1"/>
</dbReference>
<feature type="signal peptide" evidence="3">
    <location>
        <begin position="1"/>
        <end position="22"/>
    </location>
</feature>
<dbReference type="Gene3D" id="2.30.180.10">
    <property type="entry name" value="FAS1 domain"/>
    <property type="match status" value="2"/>
</dbReference>
<proteinExistence type="predicted"/>
<evidence type="ECO:0000256" key="2">
    <source>
        <dbReference type="SAM" id="Phobius"/>
    </source>
</evidence>
<accession>A0AAX4H723</accession>